<dbReference type="AlphaFoldDB" id="A0A6A4BDS4"/>
<evidence type="ECO:0000313" key="1">
    <source>
        <dbReference type="EMBL" id="KAE9086415.1"/>
    </source>
</evidence>
<evidence type="ECO:0000313" key="2">
    <source>
        <dbReference type="EMBL" id="KAE9272130.1"/>
    </source>
</evidence>
<accession>A0A6A4BDS4</accession>
<organism evidence="2 3">
    <name type="scientific">Phytophthora fragariae</name>
    <dbReference type="NCBI Taxonomy" id="53985"/>
    <lineage>
        <taxon>Eukaryota</taxon>
        <taxon>Sar</taxon>
        <taxon>Stramenopiles</taxon>
        <taxon>Oomycota</taxon>
        <taxon>Peronosporomycetes</taxon>
        <taxon>Peronosporales</taxon>
        <taxon>Peronosporaceae</taxon>
        <taxon>Phytophthora</taxon>
    </lineage>
</organism>
<comment type="caution">
    <text evidence="2">The sequence shown here is derived from an EMBL/GenBank/DDBJ whole genome shotgun (WGS) entry which is preliminary data.</text>
</comment>
<gene>
    <name evidence="2" type="ORF">PF001_g28071</name>
    <name evidence="1" type="ORF">PF010_g20097</name>
</gene>
<dbReference type="Proteomes" id="UP000437068">
    <property type="component" value="Unassembled WGS sequence"/>
</dbReference>
<evidence type="ECO:0000313" key="4">
    <source>
        <dbReference type="Proteomes" id="UP000488956"/>
    </source>
</evidence>
<proteinExistence type="predicted"/>
<dbReference type="EMBL" id="QXFX01001681">
    <property type="protein sequence ID" value="KAE9086415.1"/>
    <property type="molecule type" value="Genomic_DNA"/>
</dbReference>
<protein>
    <submittedName>
        <fullName evidence="2">Uncharacterized protein</fullName>
    </submittedName>
</protein>
<reference evidence="2 3" key="1">
    <citation type="submission" date="2018-08" db="EMBL/GenBank/DDBJ databases">
        <title>Genomic investigation of the strawberry pathogen Phytophthora fragariae indicates pathogenicity is determined by transcriptional variation in three key races.</title>
        <authorList>
            <person name="Adams T.M."/>
            <person name="Armitage A.D."/>
            <person name="Sobczyk M.K."/>
            <person name="Bates H.J."/>
            <person name="Dunwell J.M."/>
            <person name="Nellist C.F."/>
            <person name="Harrison R.J."/>
        </authorList>
    </citation>
    <scope>NUCLEOTIDE SEQUENCE [LARGE SCALE GENOMIC DNA]</scope>
    <source>
        <strain evidence="2 3">A4</strain>
        <strain evidence="1 4">ONT-3</strain>
    </source>
</reference>
<sequence>MTKPMKFTNEGVPKNWQGKDWQTYKWAMMNVFKENDLKT</sequence>
<evidence type="ECO:0000313" key="3">
    <source>
        <dbReference type="Proteomes" id="UP000437068"/>
    </source>
</evidence>
<dbReference type="EMBL" id="QXGE01004057">
    <property type="protein sequence ID" value="KAE9272130.1"/>
    <property type="molecule type" value="Genomic_DNA"/>
</dbReference>
<dbReference type="Proteomes" id="UP000488956">
    <property type="component" value="Unassembled WGS sequence"/>
</dbReference>
<name>A0A6A4BDS4_9STRA</name>